<evidence type="ECO:0000256" key="2">
    <source>
        <dbReference type="SAM" id="SignalP"/>
    </source>
</evidence>
<name>A0A418XLD7_9PSED</name>
<comment type="caution">
    <text evidence="3">The sequence shown here is derived from an EMBL/GenBank/DDBJ whole genome shotgun (WGS) entry which is preliminary data.</text>
</comment>
<keyword evidence="1" id="KW-0175">Coiled coil</keyword>
<evidence type="ECO:0000256" key="1">
    <source>
        <dbReference type="SAM" id="Coils"/>
    </source>
</evidence>
<dbReference type="EMBL" id="QYUR01000002">
    <property type="protein sequence ID" value="RJG13283.1"/>
    <property type="molecule type" value="Genomic_DNA"/>
</dbReference>
<keyword evidence="2" id="KW-0732">Signal</keyword>
<reference evidence="3 4" key="1">
    <citation type="submission" date="2018-09" db="EMBL/GenBank/DDBJ databases">
        <authorList>
            <person name="Zhu H."/>
        </authorList>
    </citation>
    <scope>NUCLEOTIDE SEQUENCE [LARGE SCALE GENOMIC DNA]</scope>
    <source>
        <strain evidence="3 4">K1S02-6</strain>
    </source>
</reference>
<protein>
    <recommendedName>
        <fullName evidence="5">Lipoprotein</fullName>
    </recommendedName>
</protein>
<proteinExistence type="predicted"/>
<organism evidence="3 4">
    <name type="scientific">Pseudomonas cavernicola</name>
    <dbReference type="NCBI Taxonomy" id="2320866"/>
    <lineage>
        <taxon>Bacteria</taxon>
        <taxon>Pseudomonadati</taxon>
        <taxon>Pseudomonadota</taxon>
        <taxon>Gammaproteobacteria</taxon>
        <taxon>Pseudomonadales</taxon>
        <taxon>Pseudomonadaceae</taxon>
        <taxon>Pseudomonas</taxon>
    </lineage>
</organism>
<gene>
    <name evidence="3" type="ORF">D3879_08470</name>
</gene>
<evidence type="ECO:0000313" key="4">
    <source>
        <dbReference type="Proteomes" id="UP000284021"/>
    </source>
</evidence>
<sequence>MNIVQAATTLIATLALAACGLGETAATATLQAKQAEQAQQQMTQLKQQIDQANALNNQRLQQATENAQ</sequence>
<evidence type="ECO:0008006" key="5">
    <source>
        <dbReference type="Google" id="ProtNLM"/>
    </source>
</evidence>
<feature type="signal peptide" evidence="2">
    <location>
        <begin position="1"/>
        <end position="17"/>
    </location>
</feature>
<feature type="coiled-coil region" evidence="1">
    <location>
        <begin position="28"/>
        <end position="62"/>
    </location>
</feature>
<feature type="chain" id="PRO_5019294272" description="Lipoprotein" evidence="2">
    <location>
        <begin position="18"/>
        <end position="68"/>
    </location>
</feature>
<dbReference type="Proteomes" id="UP000284021">
    <property type="component" value="Unassembled WGS sequence"/>
</dbReference>
<keyword evidence="4" id="KW-1185">Reference proteome</keyword>
<evidence type="ECO:0000313" key="3">
    <source>
        <dbReference type="EMBL" id="RJG13283.1"/>
    </source>
</evidence>
<dbReference type="AlphaFoldDB" id="A0A418XLD7"/>
<accession>A0A418XLD7</accession>
<dbReference type="RefSeq" id="WP_119953611.1">
    <property type="nucleotide sequence ID" value="NZ_QYUR01000002.1"/>
</dbReference>